<reference evidence="2" key="2">
    <citation type="submission" date="2023-01" db="EMBL/GenBank/DDBJ databases">
        <authorList>
            <person name="Sun Q."/>
            <person name="Evtushenko L."/>
        </authorList>
    </citation>
    <scope>NUCLEOTIDE SEQUENCE</scope>
    <source>
        <strain evidence="2">VKM Ac-1321</strain>
    </source>
</reference>
<dbReference type="EMBL" id="BSFP01000083">
    <property type="protein sequence ID" value="GLL07029.1"/>
    <property type="molecule type" value="Genomic_DNA"/>
</dbReference>
<dbReference type="RefSeq" id="WP_261959058.1">
    <property type="nucleotide sequence ID" value="NZ_BAAAXA010000001.1"/>
</dbReference>
<keyword evidence="3" id="KW-1185">Reference proteome</keyword>
<comment type="caution">
    <text evidence="2">The sequence shown here is derived from an EMBL/GenBank/DDBJ whole genome shotgun (WGS) entry which is preliminary data.</text>
</comment>
<sequence>MLTVATWNVLHRVHAENYTEPVTVRWPDETDRVDAIAAVLAGRTEQVVALQEVSGDQLAALHGLHFTVHAYRYSRVPAVRRTDPHLRDRGEHLVILTAGPSRAVAGESFDGDPGKGLLAVAAFDALIVCTHVGFGPAAGHQLARLAAVSSDRTVLLGDFNADAAAVSAGLGPDFTVAGTAPGSLPTRPGARVPDIDHVAVRGGTANPARVEDVNGLSDHNLLSAAVRW</sequence>
<dbReference type="Gene3D" id="3.60.10.10">
    <property type="entry name" value="Endonuclease/exonuclease/phosphatase"/>
    <property type="match status" value="1"/>
</dbReference>
<organism evidence="2 3">
    <name type="scientific">Dactylosporangium matsuzakiense</name>
    <dbReference type="NCBI Taxonomy" id="53360"/>
    <lineage>
        <taxon>Bacteria</taxon>
        <taxon>Bacillati</taxon>
        <taxon>Actinomycetota</taxon>
        <taxon>Actinomycetes</taxon>
        <taxon>Micromonosporales</taxon>
        <taxon>Micromonosporaceae</taxon>
        <taxon>Dactylosporangium</taxon>
    </lineage>
</organism>
<feature type="domain" description="Endonuclease/exonuclease/phosphatase" evidence="1">
    <location>
        <begin position="5"/>
        <end position="219"/>
    </location>
</feature>
<evidence type="ECO:0000259" key="1">
    <source>
        <dbReference type="Pfam" id="PF03372"/>
    </source>
</evidence>
<dbReference type="AlphaFoldDB" id="A0A9W6KX25"/>
<name>A0A9W6KX25_9ACTN</name>
<gene>
    <name evidence="2" type="ORF">GCM10017581_087800</name>
</gene>
<reference evidence="2" key="1">
    <citation type="journal article" date="2014" name="Int. J. Syst. Evol. Microbiol.">
        <title>Complete genome sequence of Corynebacterium casei LMG S-19264T (=DSM 44701T), isolated from a smear-ripened cheese.</title>
        <authorList>
            <consortium name="US DOE Joint Genome Institute (JGI-PGF)"/>
            <person name="Walter F."/>
            <person name="Albersmeier A."/>
            <person name="Kalinowski J."/>
            <person name="Ruckert C."/>
        </authorList>
    </citation>
    <scope>NUCLEOTIDE SEQUENCE</scope>
    <source>
        <strain evidence="2">VKM Ac-1321</strain>
    </source>
</reference>
<dbReference type="InterPro" id="IPR005135">
    <property type="entry name" value="Endo/exonuclease/phosphatase"/>
</dbReference>
<dbReference type="SUPFAM" id="SSF56219">
    <property type="entry name" value="DNase I-like"/>
    <property type="match status" value="1"/>
</dbReference>
<evidence type="ECO:0000313" key="2">
    <source>
        <dbReference type="EMBL" id="GLL07029.1"/>
    </source>
</evidence>
<accession>A0A9W6KX25</accession>
<evidence type="ECO:0000313" key="3">
    <source>
        <dbReference type="Proteomes" id="UP001143480"/>
    </source>
</evidence>
<protein>
    <recommendedName>
        <fullName evidence="1">Endonuclease/exonuclease/phosphatase domain-containing protein</fullName>
    </recommendedName>
</protein>
<dbReference type="InterPro" id="IPR036691">
    <property type="entry name" value="Endo/exonu/phosph_ase_sf"/>
</dbReference>
<dbReference type="Proteomes" id="UP001143480">
    <property type="component" value="Unassembled WGS sequence"/>
</dbReference>
<dbReference type="GO" id="GO:0003824">
    <property type="term" value="F:catalytic activity"/>
    <property type="evidence" value="ECO:0007669"/>
    <property type="project" value="InterPro"/>
</dbReference>
<dbReference type="Pfam" id="PF03372">
    <property type="entry name" value="Exo_endo_phos"/>
    <property type="match status" value="1"/>
</dbReference>
<proteinExistence type="predicted"/>